<dbReference type="Proteomes" id="UP000192578">
    <property type="component" value="Unassembled WGS sequence"/>
</dbReference>
<dbReference type="PANTHER" id="PTHR11461">
    <property type="entry name" value="SERINE PROTEASE INHIBITOR, SERPIN"/>
    <property type="match status" value="1"/>
</dbReference>
<comment type="caution">
    <text evidence="4">The sequence shown here is derived from an EMBL/GenBank/DDBJ whole genome shotgun (WGS) entry which is preliminary data.</text>
</comment>
<dbReference type="InterPro" id="IPR036186">
    <property type="entry name" value="Serpin_sf"/>
</dbReference>
<dbReference type="InterPro" id="IPR042185">
    <property type="entry name" value="Serpin_sf_2"/>
</dbReference>
<feature type="signal peptide" evidence="2">
    <location>
        <begin position="1"/>
        <end position="18"/>
    </location>
</feature>
<name>A0A9X6NHV3_HYPEX</name>
<evidence type="ECO:0000259" key="3">
    <source>
        <dbReference type="SMART" id="SM00093"/>
    </source>
</evidence>
<evidence type="ECO:0000256" key="2">
    <source>
        <dbReference type="SAM" id="SignalP"/>
    </source>
</evidence>
<protein>
    <submittedName>
        <fullName evidence="4">Serpin B6</fullName>
    </submittedName>
</protein>
<dbReference type="GO" id="GO:0004867">
    <property type="term" value="F:serine-type endopeptidase inhibitor activity"/>
    <property type="evidence" value="ECO:0007669"/>
    <property type="project" value="InterPro"/>
</dbReference>
<dbReference type="OrthoDB" id="671595at2759"/>
<feature type="chain" id="PRO_5040721812" evidence="2">
    <location>
        <begin position="19"/>
        <end position="409"/>
    </location>
</feature>
<dbReference type="GO" id="GO:0005615">
    <property type="term" value="C:extracellular space"/>
    <property type="evidence" value="ECO:0007669"/>
    <property type="project" value="InterPro"/>
</dbReference>
<evidence type="ECO:0000256" key="1">
    <source>
        <dbReference type="RuleBase" id="RU000411"/>
    </source>
</evidence>
<dbReference type="InterPro" id="IPR023796">
    <property type="entry name" value="Serpin_dom"/>
</dbReference>
<comment type="similarity">
    <text evidence="1">Belongs to the serpin family.</text>
</comment>
<feature type="domain" description="Serpin" evidence="3">
    <location>
        <begin position="43"/>
        <end position="407"/>
    </location>
</feature>
<evidence type="ECO:0000313" key="4">
    <source>
        <dbReference type="EMBL" id="OWA50951.1"/>
    </source>
</evidence>
<dbReference type="SUPFAM" id="SSF56574">
    <property type="entry name" value="Serpins"/>
    <property type="match status" value="1"/>
</dbReference>
<dbReference type="AlphaFoldDB" id="A0A9X6NHV3"/>
<dbReference type="Gene3D" id="3.30.497.10">
    <property type="entry name" value="Antithrombin, subunit I, domain 2"/>
    <property type="match status" value="1"/>
</dbReference>
<dbReference type="CDD" id="cd19590">
    <property type="entry name" value="serpin_thermopin-like"/>
    <property type="match status" value="1"/>
</dbReference>
<gene>
    <name evidence="4" type="ORF">BV898_15452</name>
</gene>
<dbReference type="InterPro" id="IPR000215">
    <property type="entry name" value="Serpin_fam"/>
</dbReference>
<dbReference type="Pfam" id="PF00079">
    <property type="entry name" value="Serpin"/>
    <property type="match status" value="1"/>
</dbReference>
<dbReference type="PANTHER" id="PTHR11461:SF342">
    <property type="entry name" value="SERINE PROTEASE INHIBITOR 28DC"/>
    <property type="match status" value="1"/>
</dbReference>
<dbReference type="Gene3D" id="2.30.39.10">
    <property type="entry name" value="Alpha-1-antitrypsin, domain 1"/>
    <property type="match status" value="1"/>
</dbReference>
<keyword evidence="5" id="KW-1185">Reference proteome</keyword>
<sequence length="409" mass="44916">MLRISILIFCVVLGAVVGARDSSRDRRPIHASRQLDGIPTFAVDLYKNLVRLATSQAANLAISPFSAEAALTLAFHASNGETKTEISRVLGGASANASDFGQKISSVNVRISPATYTLQTANGLFFDESYELDQANRNRLAQKFVAHIESLDFHGKAEESRQEINAFVATQTHQKINELFTAGSISQETRLVLVNALYFKADWEKPFDGEATKPHPFTLLSGQTKPVPLMYTETTVSYGVIPELRNAQVVELPYKDEAVSMFVVLPDERSSLSEVEDSLTADSLNMALVRMKKQDVHVFLPKFKVSGGSDLVQALRSMGINSAFSSQADFSGISSKQGLQITQVFQQVVLEVNEKGTEGAAATGVQLTLMSLRPDPTQVFRATRPFLYFIRHNQSNSILFFGRVTDPTV</sequence>
<keyword evidence="2" id="KW-0732">Signal</keyword>
<reference evidence="5" key="1">
    <citation type="submission" date="2017-01" db="EMBL/GenBank/DDBJ databases">
        <title>Comparative genomics of anhydrobiosis in the tardigrade Hypsibius dujardini.</title>
        <authorList>
            <person name="Yoshida Y."/>
            <person name="Koutsovoulos G."/>
            <person name="Laetsch D."/>
            <person name="Stevens L."/>
            <person name="Kumar S."/>
            <person name="Horikawa D."/>
            <person name="Ishino K."/>
            <person name="Komine S."/>
            <person name="Tomita M."/>
            <person name="Blaxter M."/>
            <person name="Arakawa K."/>
        </authorList>
    </citation>
    <scope>NUCLEOTIDE SEQUENCE [LARGE SCALE GENOMIC DNA]</scope>
    <source>
        <strain evidence="5">Z151</strain>
    </source>
</reference>
<dbReference type="InterPro" id="IPR042178">
    <property type="entry name" value="Serpin_sf_1"/>
</dbReference>
<organism evidence="4 5">
    <name type="scientific">Hypsibius exemplaris</name>
    <name type="common">Freshwater tardigrade</name>
    <dbReference type="NCBI Taxonomy" id="2072580"/>
    <lineage>
        <taxon>Eukaryota</taxon>
        <taxon>Metazoa</taxon>
        <taxon>Ecdysozoa</taxon>
        <taxon>Tardigrada</taxon>
        <taxon>Eutardigrada</taxon>
        <taxon>Parachela</taxon>
        <taxon>Hypsibioidea</taxon>
        <taxon>Hypsibiidae</taxon>
        <taxon>Hypsibius</taxon>
    </lineage>
</organism>
<proteinExistence type="inferred from homology"/>
<dbReference type="SMART" id="SM00093">
    <property type="entry name" value="SERPIN"/>
    <property type="match status" value="1"/>
</dbReference>
<dbReference type="EMBL" id="MTYJ01000209">
    <property type="protein sequence ID" value="OWA50951.1"/>
    <property type="molecule type" value="Genomic_DNA"/>
</dbReference>
<accession>A0A9X6NHV3</accession>
<evidence type="ECO:0000313" key="5">
    <source>
        <dbReference type="Proteomes" id="UP000192578"/>
    </source>
</evidence>